<evidence type="ECO:0000256" key="1">
    <source>
        <dbReference type="SAM" id="Phobius"/>
    </source>
</evidence>
<protein>
    <submittedName>
        <fullName evidence="2">Uncharacterized protein</fullName>
    </submittedName>
</protein>
<proteinExistence type="predicted"/>
<keyword evidence="1" id="KW-1133">Transmembrane helix</keyword>
<feature type="transmembrane region" description="Helical" evidence="1">
    <location>
        <begin position="149"/>
        <end position="174"/>
    </location>
</feature>
<sequence>MSKRNYDVWCGSVGTSSVAAVLSFLFAIGMSAWGIVIYSQFFGTKNSATCQAKSMLDLLLTYCIVTIVSGVCSFASIFMAVLDACVFQASQRKEDRQKSRPCYSIAQCCIGVIGCATLGLLIAITIFQYANSCKTEQTKLYDMMHPFIITQYCAIPVLGCLLGCFVCFVQCCVAMRSENTDYIRVENIMH</sequence>
<dbReference type="AlphaFoldDB" id="A0A6A5BJP6"/>
<organism evidence="2 3">
    <name type="scientific">Naegleria fowleri</name>
    <name type="common">Brain eating amoeba</name>
    <dbReference type="NCBI Taxonomy" id="5763"/>
    <lineage>
        <taxon>Eukaryota</taxon>
        <taxon>Discoba</taxon>
        <taxon>Heterolobosea</taxon>
        <taxon>Tetramitia</taxon>
        <taxon>Eutetramitia</taxon>
        <taxon>Vahlkampfiidae</taxon>
        <taxon>Naegleria</taxon>
    </lineage>
</organism>
<keyword evidence="3" id="KW-1185">Reference proteome</keyword>
<dbReference type="RefSeq" id="XP_044559041.1">
    <property type="nucleotide sequence ID" value="XM_044710627.1"/>
</dbReference>
<dbReference type="OMA" id="PFIITQY"/>
<evidence type="ECO:0000313" key="3">
    <source>
        <dbReference type="Proteomes" id="UP000444721"/>
    </source>
</evidence>
<feature type="transmembrane region" description="Helical" evidence="1">
    <location>
        <begin position="12"/>
        <end position="39"/>
    </location>
</feature>
<feature type="transmembrane region" description="Helical" evidence="1">
    <location>
        <begin position="103"/>
        <end position="129"/>
    </location>
</feature>
<comment type="caution">
    <text evidence="2">The sequence shown here is derived from an EMBL/GenBank/DDBJ whole genome shotgun (WGS) entry which is preliminary data.</text>
</comment>
<gene>
    <name evidence="2" type="ORF">FDP41_006938</name>
</gene>
<dbReference type="Proteomes" id="UP000444721">
    <property type="component" value="Unassembled WGS sequence"/>
</dbReference>
<dbReference type="EMBL" id="VFQX01000053">
    <property type="protein sequence ID" value="KAF0974328.1"/>
    <property type="molecule type" value="Genomic_DNA"/>
</dbReference>
<dbReference type="GeneID" id="68114156"/>
<feature type="transmembrane region" description="Helical" evidence="1">
    <location>
        <begin position="59"/>
        <end position="82"/>
    </location>
</feature>
<dbReference type="VEuPathDB" id="AmoebaDB:NfTy_076350"/>
<keyword evidence="1" id="KW-0472">Membrane</keyword>
<dbReference type="VEuPathDB" id="AmoebaDB:FDP41_006938"/>
<dbReference type="SUPFAM" id="SSF81321">
    <property type="entry name" value="Family A G protein-coupled receptor-like"/>
    <property type="match status" value="1"/>
</dbReference>
<evidence type="ECO:0000313" key="2">
    <source>
        <dbReference type="EMBL" id="KAF0974328.1"/>
    </source>
</evidence>
<accession>A0A6A5BJP6</accession>
<keyword evidence="1" id="KW-0812">Transmembrane</keyword>
<reference evidence="2 3" key="1">
    <citation type="journal article" date="2019" name="Sci. Rep.">
        <title>Nanopore sequencing improves the draft genome of the human pathogenic amoeba Naegleria fowleri.</title>
        <authorList>
            <person name="Liechti N."/>
            <person name="Schurch N."/>
            <person name="Bruggmann R."/>
            <person name="Wittwer M."/>
        </authorList>
    </citation>
    <scope>NUCLEOTIDE SEQUENCE [LARGE SCALE GENOMIC DNA]</scope>
    <source>
        <strain evidence="2 3">ATCC 30894</strain>
    </source>
</reference>
<name>A0A6A5BJP6_NAEFO</name>
<dbReference type="VEuPathDB" id="AmoebaDB:NF0115350"/>
<dbReference type="OrthoDB" id="10299365at2759"/>